<proteinExistence type="predicted"/>
<dbReference type="EMBL" id="CP114280">
    <property type="protein sequence ID" value="WFN54596.1"/>
    <property type="molecule type" value="Genomic_DNA"/>
</dbReference>
<keyword evidence="2" id="KW-1185">Reference proteome</keyword>
<gene>
    <name evidence="1" type="ORF">O1Q98_13075</name>
</gene>
<evidence type="ECO:0000313" key="2">
    <source>
        <dbReference type="Proteomes" id="UP001219630"/>
    </source>
</evidence>
<evidence type="ECO:0000313" key="1">
    <source>
        <dbReference type="EMBL" id="WFN54596.1"/>
    </source>
</evidence>
<accession>A0ABY8G3Q8</accession>
<reference evidence="1 2" key="1">
    <citation type="submission" date="2022-12" db="EMBL/GenBank/DDBJ databases">
        <title>Complete genome sequencing of Dickeya lacustris type strain LMG30899.</title>
        <authorList>
            <person name="Dobhal S."/>
            <person name="Arizala D."/>
            <person name="Arif M."/>
        </authorList>
    </citation>
    <scope>NUCLEOTIDE SEQUENCE [LARGE SCALE GENOMIC DNA]</scope>
    <source>
        <strain evidence="1 2">LMG30899</strain>
    </source>
</reference>
<organism evidence="1 2">
    <name type="scientific">Dickeya lacustris</name>
    <dbReference type="NCBI Taxonomy" id="2259638"/>
    <lineage>
        <taxon>Bacteria</taxon>
        <taxon>Pseudomonadati</taxon>
        <taxon>Pseudomonadota</taxon>
        <taxon>Gammaproteobacteria</taxon>
        <taxon>Enterobacterales</taxon>
        <taxon>Pectobacteriaceae</taxon>
        <taxon>Dickeya</taxon>
    </lineage>
</organism>
<dbReference type="Proteomes" id="UP001219630">
    <property type="component" value="Chromosome"/>
</dbReference>
<name>A0ABY8G3Q8_9GAMM</name>
<protein>
    <submittedName>
        <fullName evidence="1">Uncharacterized protein</fullName>
    </submittedName>
</protein>
<dbReference type="RefSeq" id="WP_125260936.1">
    <property type="nucleotide sequence ID" value="NZ_CP114280.1"/>
</dbReference>
<sequence length="247" mass="27870">MNSIPTLGSLSMAVSDLKLNANVSAQQQATDGSTTTSEVKTERQIVEISAEAFKKYNSERKTGDLISKPVTITQEQLHNDFMEILTAKWKRIDEASKIEQAISTQIFQTYLSFIDKFVKNNPDLKDTSFGFSVSQYGRLVVTQQEGLTEEQITRIDRALNSSKELVEQADKLADAQIALFEAEDLDFGITFNRSNYARTIDIGADITTNHLANITPRDHPLAMKIYGQAFKSYWHEQLYDKGERKNS</sequence>